<feature type="transmembrane region" description="Helical" evidence="1">
    <location>
        <begin position="20"/>
        <end position="43"/>
    </location>
</feature>
<gene>
    <name evidence="2" type="ORF">LTRI10_LOCUS44037</name>
</gene>
<dbReference type="EMBL" id="OZ034820">
    <property type="protein sequence ID" value="CAL1404158.1"/>
    <property type="molecule type" value="Genomic_DNA"/>
</dbReference>
<evidence type="ECO:0000313" key="2">
    <source>
        <dbReference type="EMBL" id="CAL1404158.1"/>
    </source>
</evidence>
<keyword evidence="1" id="KW-0472">Membrane</keyword>
<keyword evidence="1" id="KW-1133">Transmembrane helix</keyword>
<evidence type="ECO:0000313" key="3">
    <source>
        <dbReference type="Proteomes" id="UP001497516"/>
    </source>
</evidence>
<evidence type="ECO:0000256" key="1">
    <source>
        <dbReference type="SAM" id="Phobius"/>
    </source>
</evidence>
<reference evidence="2 3" key="1">
    <citation type="submission" date="2024-04" db="EMBL/GenBank/DDBJ databases">
        <authorList>
            <person name="Fracassetti M."/>
        </authorList>
    </citation>
    <scope>NUCLEOTIDE SEQUENCE [LARGE SCALE GENOMIC DNA]</scope>
</reference>
<organism evidence="2 3">
    <name type="scientific">Linum trigynum</name>
    <dbReference type="NCBI Taxonomy" id="586398"/>
    <lineage>
        <taxon>Eukaryota</taxon>
        <taxon>Viridiplantae</taxon>
        <taxon>Streptophyta</taxon>
        <taxon>Embryophyta</taxon>
        <taxon>Tracheophyta</taxon>
        <taxon>Spermatophyta</taxon>
        <taxon>Magnoliopsida</taxon>
        <taxon>eudicotyledons</taxon>
        <taxon>Gunneridae</taxon>
        <taxon>Pentapetalae</taxon>
        <taxon>rosids</taxon>
        <taxon>fabids</taxon>
        <taxon>Malpighiales</taxon>
        <taxon>Linaceae</taxon>
        <taxon>Linum</taxon>
    </lineage>
</organism>
<protein>
    <submittedName>
        <fullName evidence="2">Uncharacterized protein</fullName>
    </submittedName>
</protein>
<dbReference type="Proteomes" id="UP001497516">
    <property type="component" value="Chromosome 7"/>
</dbReference>
<accession>A0AAV2G2R6</accession>
<proteinExistence type="predicted"/>
<name>A0AAV2G2R6_9ROSI</name>
<sequence>MKVTPAGGGDPAAGSISKTFKVVMLIAFFSYGAIVLISFALLIATTRKEHAEFCLTPGVMLASGSITGGGAGGFLQLAVDVEFPCEEETARVHYDALEASVVVLGGQHQIIAVARLPPFYANRHSILNLRLHYDDDEKNISSSADLGFQLLASFRRLNKKDEVEGHEGSIRAACHPVTIGPSSAPPGPDLAANLDCDVELLRMVEVHEHSYGFSNSSRGSMGTDESKWKKLSTSVL</sequence>
<keyword evidence="1" id="KW-0812">Transmembrane</keyword>
<keyword evidence="3" id="KW-1185">Reference proteome</keyword>
<dbReference type="AlphaFoldDB" id="A0AAV2G2R6"/>